<comment type="caution">
    <text evidence="1">The sequence shown here is derived from an EMBL/GenBank/DDBJ whole genome shotgun (WGS) entry which is preliminary data.</text>
</comment>
<dbReference type="Proteomes" id="UP001597048">
    <property type="component" value="Unassembled WGS sequence"/>
</dbReference>
<organism evidence="1 2">
    <name type="scientific">Oceanisphaera ostreae</name>
    <dbReference type="NCBI Taxonomy" id="914151"/>
    <lineage>
        <taxon>Bacteria</taxon>
        <taxon>Pseudomonadati</taxon>
        <taxon>Pseudomonadota</taxon>
        <taxon>Gammaproteobacteria</taxon>
        <taxon>Aeromonadales</taxon>
        <taxon>Aeromonadaceae</taxon>
        <taxon>Oceanisphaera</taxon>
    </lineage>
</organism>
<dbReference type="RefSeq" id="WP_379559064.1">
    <property type="nucleotide sequence ID" value="NZ_JBHTJS010000050.1"/>
</dbReference>
<evidence type="ECO:0008006" key="3">
    <source>
        <dbReference type="Google" id="ProtNLM"/>
    </source>
</evidence>
<sequence>MSNHSEIKEVTLQELEQYAKQAKVYGTNHKAMAISTGKKRRIIAAIERREAKRAAKRSGGAK</sequence>
<name>A0ABW3KIP4_9GAMM</name>
<keyword evidence="2" id="KW-1185">Reference proteome</keyword>
<protein>
    <recommendedName>
        <fullName evidence="3">Histone H1</fullName>
    </recommendedName>
</protein>
<reference evidence="2" key="1">
    <citation type="journal article" date="2019" name="Int. J. Syst. Evol. Microbiol.">
        <title>The Global Catalogue of Microorganisms (GCM) 10K type strain sequencing project: providing services to taxonomists for standard genome sequencing and annotation.</title>
        <authorList>
            <consortium name="The Broad Institute Genomics Platform"/>
            <consortium name="The Broad Institute Genome Sequencing Center for Infectious Disease"/>
            <person name="Wu L."/>
            <person name="Ma J."/>
        </authorList>
    </citation>
    <scope>NUCLEOTIDE SEQUENCE [LARGE SCALE GENOMIC DNA]</scope>
    <source>
        <strain evidence="2">CCUG 60525</strain>
    </source>
</reference>
<evidence type="ECO:0000313" key="1">
    <source>
        <dbReference type="EMBL" id="MFD1009080.1"/>
    </source>
</evidence>
<accession>A0ABW3KIP4</accession>
<evidence type="ECO:0000313" key="2">
    <source>
        <dbReference type="Proteomes" id="UP001597048"/>
    </source>
</evidence>
<gene>
    <name evidence="1" type="ORF">ACFQ1C_13075</name>
</gene>
<proteinExistence type="predicted"/>
<dbReference type="EMBL" id="JBHTJS010000050">
    <property type="protein sequence ID" value="MFD1009080.1"/>
    <property type="molecule type" value="Genomic_DNA"/>
</dbReference>